<keyword evidence="2" id="KW-0433">Leucine-rich repeat</keyword>
<dbReference type="RefSeq" id="XP_013088687.2">
    <property type="nucleotide sequence ID" value="XM_013233233.2"/>
</dbReference>
<dbReference type="InterPro" id="IPR000157">
    <property type="entry name" value="TIR_dom"/>
</dbReference>
<accession>A0A9U8EI64</accession>
<evidence type="ECO:0000313" key="8">
    <source>
        <dbReference type="RefSeq" id="XP_013088687.2"/>
    </source>
</evidence>
<feature type="domain" description="TIR" evidence="6">
    <location>
        <begin position="726"/>
        <end position="866"/>
    </location>
</feature>
<dbReference type="Gene3D" id="3.40.50.10140">
    <property type="entry name" value="Toll/interleukin-1 receptor homology (TIR) domain"/>
    <property type="match status" value="1"/>
</dbReference>
<evidence type="ECO:0000256" key="4">
    <source>
        <dbReference type="SAM" id="Phobius"/>
    </source>
</evidence>
<keyword evidence="4" id="KW-1133">Transmembrane helix</keyword>
<dbReference type="OrthoDB" id="6105302at2759"/>
<name>A0A9U8EI64_BIOGL</name>
<sequence length="866" mass="99122">MNLLILLLLTNFPLYTCGTLVDENTSWTVTELKQRNGNPCDVTLDLVNVVVNCSSRSLQFFIKSWFPENTSVLMLQSNLLTVIPNNTLNNLYRLSSLSLQDNMLTYIEPKSFDRLHSLQYLNLENNRLNLFSLPVQIFSDLVNLTELRLAQDTTNSVYNIKRLNTVLNASTGSFPDQMFGHLIHLRTLSVDVHDDVLYFNPEFQNLPLTKLQLSGKLKTITETSFENVKTVTDLSWNNFGYIQNVSSSVLGSFVHLEQFTLNEVRLGVRNSLHLLRPLVNSSMQLLKLSTVPLIPNLKYLSITSQDGILDEESTKYLRDICIEELHLQSNNIFIILKGAFSSQTLDRCLKRVYVTFNPIQGTLQALLDVILLKSLQVLVITSFRNKAQGWAGRSTLQQLESQYVTLTDKLGQRSHVKTNNSRTYAVKLFISRSIEYLEFGSLFGEINWDVPIEVHGGENVQELRLMDCAIQNVQYSLEGLSHVKTVYLSFNTLSVLPVKFFDSFPEVEVLVLDHCELDSEFMSQHSYSLFRNLVKLKQLDLSYNAIDILLPNTFSANLNLRSLNLAFNRFRTIPFDLSQTLGLNKLDMRQNSLDTLSSKDMALLDELQHRLGEVQLLISGNVLSCGCEQIQFLQWLHLTDVRLDENRNYTCINNQGILSSTSAYKNIEVLWRECWGQFYFNIALGMFAFVNIGFVFVFMVTKNKTLIISGVLQLFTEFKLKRPVDYQYSVFIGYSDFDYQFACLTLRKFIEDDLKLSTFVGDRDLLPSIAMAEGIMAAMDSSWRIVLVVNKSFVNNNDWFLFMVRSAVFSVSPANPLRVVILVEECCLPRLPSELLSSVPEDNVFVVTEWKMTYKLQQGLRTRLKE</sequence>
<evidence type="ECO:0000256" key="5">
    <source>
        <dbReference type="SAM" id="SignalP"/>
    </source>
</evidence>
<keyword evidence="4" id="KW-0812">Transmembrane</keyword>
<feature type="transmembrane region" description="Helical" evidence="4">
    <location>
        <begin position="678"/>
        <end position="700"/>
    </location>
</feature>
<dbReference type="PANTHER" id="PTHR24366:SF96">
    <property type="entry name" value="LEUCINE RICH REPEAT CONTAINING 53"/>
    <property type="match status" value="1"/>
</dbReference>
<dbReference type="Proteomes" id="UP001165740">
    <property type="component" value="Chromosome 14"/>
</dbReference>
<reference evidence="8" key="1">
    <citation type="submission" date="2025-08" db="UniProtKB">
        <authorList>
            <consortium name="RefSeq"/>
        </authorList>
    </citation>
    <scope>IDENTIFICATION</scope>
</reference>
<dbReference type="SMART" id="SM00369">
    <property type="entry name" value="LRR_TYP"/>
    <property type="match status" value="7"/>
</dbReference>
<proteinExistence type="inferred from homology"/>
<dbReference type="InterPro" id="IPR003591">
    <property type="entry name" value="Leu-rich_rpt_typical-subtyp"/>
</dbReference>
<dbReference type="GO" id="GO:0007165">
    <property type="term" value="P:signal transduction"/>
    <property type="evidence" value="ECO:0007669"/>
    <property type="project" value="InterPro"/>
</dbReference>
<dbReference type="Gene3D" id="3.80.10.10">
    <property type="entry name" value="Ribonuclease Inhibitor"/>
    <property type="match status" value="2"/>
</dbReference>
<dbReference type="InterPro" id="IPR035897">
    <property type="entry name" value="Toll_tir_struct_dom_sf"/>
</dbReference>
<dbReference type="PROSITE" id="PS51450">
    <property type="entry name" value="LRR"/>
    <property type="match status" value="1"/>
</dbReference>
<dbReference type="KEGG" id="bgt:106072791"/>
<dbReference type="SUPFAM" id="SSF52058">
    <property type="entry name" value="L domain-like"/>
    <property type="match status" value="2"/>
</dbReference>
<dbReference type="InterPro" id="IPR032675">
    <property type="entry name" value="LRR_dom_sf"/>
</dbReference>
<gene>
    <name evidence="8" type="primary">LOC106072791</name>
</gene>
<dbReference type="OMA" id="ITTSAMI"/>
<evidence type="ECO:0000256" key="1">
    <source>
        <dbReference type="ARBA" id="ARBA00009634"/>
    </source>
</evidence>
<evidence type="ECO:0000256" key="3">
    <source>
        <dbReference type="ARBA" id="ARBA00022737"/>
    </source>
</evidence>
<dbReference type="InterPro" id="IPR026906">
    <property type="entry name" value="LRR_5"/>
</dbReference>
<keyword evidence="7" id="KW-1185">Reference proteome</keyword>
<evidence type="ECO:0000256" key="2">
    <source>
        <dbReference type="ARBA" id="ARBA00022614"/>
    </source>
</evidence>
<comment type="similarity">
    <text evidence="1">Belongs to the Toll-like receptor family.</text>
</comment>
<protein>
    <submittedName>
        <fullName evidence="8">Toll-like receptor 4</fullName>
    </submittedName>
</protein>
<dbReference type="Pfam" id="PF13855">
    <property type="entry name" value="LRR_8"/>
    <property type="match status" value="2"/>
</dbReference>
<evidence type="ECO:0000313" key="7">
    <source>
        <dbReference type="Proteomes" id="UP001165740"/>
    </source>
</evidence>
<dbReference type="PROSITE" id="PS50104">
    <property type="entry name" value="TIR"/>
    <property type="match status" value="1"/>
</dbReference>
<evidence type="ECO:0000259" key="6">
    <source>
        <dbReference type="PROSITE" id="PS50104"/>
    </source>
</evidence>
<dbReference type="AlphaFoldDB" id="A0A9U8EI64"/>
<dbReference type="GeneID" id="106072791"/>
<dbReference type="SUPFAM" id="SSF52200">
    <property type="entry name" value="Toll/Interleukin receptor TIR domain"/>
    <property type="match status" value="1"/>
</dbReference>
<keyword evidence="3" id="KW-0677">Repeat</keyword>
<dbReference type="Pfam" id="PF13306">
    <property type="entry name" value="LRR_5"/>
    <property type="match status" value="1"/>
</dbReference>
<keyword evidence="4" id="KW-0472">Membrane</keyword>
<organism evidence="7 8">
    <name type="scientific">Biomphalaria glabrata</name>
    <name type="common">Bloodfluke planorb</name>
    <name type="synonym">Freshwater snail</name>
    <dbReference type="NCBI Taxonomy" id="6526"/>
    <lineage>
        <taxon>Eukaryota</taxon>
        <taxon>Metazoa</taxon>
        <taxon>Spiralia</taxon>
        <taxon>Lophotrochozoa</taxon>
        <taxon>Mollusca</taxon>
        <taxon>Gastropoda</taxon>
        <taxon>Heterobranchia</taxon>
        <taxon>Euthyneura</taxon>
        <taxon>Panpulmonata</taxon>
        <taxon>Hygrophila</taxon>
        <taxon>Lymnaeoidea</taxon>
        <taxon>Planorbidae</taxon>
        <taxon>Biomphalaria</taxon>
    </lineage>
</organism>
<dbReference type="InterPro" id="IPR001611">
    <property type="entry name" value="Leu-rich_rpt"/>
</dbReference>
<feature type="chain" id="PRO_5040810451" evidence="5">
    <location>
        <begin position="19"/>
        <end position="866"/>
    </location>
</feature>
<feature type="signal peptide" evidence="5">
    <location>
        <begin position="1"/>
        <end position="18"/>
    </location>
</feature>
<keyword evidence="5" id="KW-0732">Signal</keyword>
<dbReference type="PANTHER" id="PTHR24366">
    <property type="entry name" value="IG(IMMUNOGLOBULIN) AND LRR(LEUCINE RICH REPEAT) DOMAINS"/>
    <property type="match status" value="1"/>
</dbReference>